<gene>
    <name evidence="1" type="ORF">DXH78_12860</name>
</gene>
<dbReference type="AlphaFoldDB" id="A0A371BCT5"/>
<name>A0A371BCT5_9BRAD</name>
<reference evidence="2" key="1">
    <citation type="submission" date="2018-08" db="EMBL/GenBank/DDBJ databases">
        <authorList>
            <person name="Kim S.-J."/>
            <person name="Jung G.-Y."/>
        </authorList>
    </citation>
    <scope>NUCLEOTIDE SEQUENCE [LARGE SCALE GENOMIC DNA]</scope>
    <source>
        <strain evidence="2">GY_H</strain>
    </source>
</reference>
<evidence type="ECO:0000313" key="1">
    <source>
        <dbReference type="EMBL" id="RDV05384.1"/>
    </source>
</evidence>
<accession>A0A371BCT5</accession>
<evidence type="ECO:0000313" key="2">
    <source>
        <dbReference type="Proteomes" id="UP000263993"/>
    </source>
</evidence>
<keyword evidence="2" id="KW-1185">Reference proteome</keyword>
<protein>
    <submittedName>
        <fullName evidence="1">Uncharacterized protein</fullName>
    </submittedName>
</protein>
<proteinExistence type="predicted"/>
<dbReference type="RefSeq" id="WP_115517410.1">
    <property type="nucleotide sequence ID" value="NZ_QRGO01000001.1"/>
</dbReference>
<sequence>MLLGDMIRRLTDDAAATELIVGLGDLTLLQTMSERADGEGLDLATFSQDAVRSYAARASEEEWVTLLGQIGKSADPAAIFIKRAFASAIQPACEIHGR</sequence>
<dbReference type="EMBL" id="QRGO01000001">
    <property type="protein sequence ID" value="RDV05384.1"/>
    <property type="molecule type" value="Genomic_DNA"/>
</dbReference>
<dbReference type="Proteomes" id="UP000263993">
    <property type="component" value="Unassembled WGS sequence"/>
</dbReference>
<organism evidence="1 2">
    <name type="scientific">Undibacter mobilis</name>
    <dbReference type="NCBI Taxonomy" id="2292256"/>
    <lineage>
        <taxon>Bacteria</taxon>
        <taxon>Pseudomonadati</taxon>
        <taxon>Pseudomonadota</taxon>
        <taxon>Alphaproteobacteria</taxon>
        <taxon>Hyphomicrobiales</taxon>
        <taxon>Nitrobacteraceae</taxon>
        <taxon>Undibacter</taxon>
    </lineage>
</organism>
<dbReference type="OrthoDB" id="8453614at2"/>
<comment type="caution">
    <text evidence="1">The sequence shown here is derived from an EMBL/GenBank/DDBJ whole genome shotgun (WGS) entry which is preliminary data.</text>
</comment>